<dbReference type="GO" id="GO:0005829">
    <property type="term" value="C:cytosol"/>
    <property type="evidence" value="ECO:0007669"/>
    <property type="project" value="TreeGrafter"/>
</dbReference>
<comment type="subunit">
    <text evidence="1 10">Homodimer.</text>
</comment>
<dbReference type="Gene3D" id="3.40.50.620">
    <property type="entry name" value="HUPs"/>
    <property type="match status" value="1"/>
</dbReference>
<dbReference type="SUPFAM" id="SSF55174">
    <property type="entry name" value="Alpha-L RNA-binding motif"/>
    <property type="match status" value="1"/>
</dbReference>
<comment type="similarity">
    <text evidence="10">Belongs to the class-I aminoacyl-tRNA synthetase family. TyrS type 2 subfamily.</text>
</comment>
<dbReference type="SMART" id="SM00363">
    <property type="entry name" value="S4"/>
    <property type="match status" value="1"/>
</dbReference>
<dbReference type="Pfam" id="PF00579">
    <property type="entry name" value="tRNA-synt_1b"/>
    <property type="match status" value="1"/>
</dbReference>
<dbReference type="Pfam" id="PF01479">
    <property type="entry name" value="S4"/>
    <property type="match status" value="1"/>
</dbReference>
<dbReference type="InterPro" id="IPR002942">
    <property type="entry name" value="S4_RNA-bd"/>
</dbReference>
<evidence type="ECO:0000256" key="11">
    <source>
        <dbReference type="PROSITE-ProRule" id="PRU00182"/>
    </source>
</evidence>
<dbReference type="AlphaFoldDB" id="A0A9W6GIG1"/>
<feature type="domain" description="RNA-binding S4" evidence="12">
    <location>
        <begin position="342"/>
        <end position="403"/>
    </location>
</feature>
<dbReference type="GO" id="GO:0003723">
    <property type="term" value="F:RNA binding"/>
    <property type="evidence" value="ECO:0007669"/>
    <property type="project" value="UniProtKB-KW"/>
</dbReference>
<dbReference type="PANTHER" id="PTHR11766">
    <property type="entry name" value="TYROSYL-TRNA SYNTHETASE"/>
    <property type="match status" value="1"/>
</dbReference>
<comment type="subcellular location">
    <subcellularLocation>
        <location evidence="10">Cytoplasm</location>
    </subcellularLocation>
</comment>
<evidence type="ECO:0000313" key="14">
    <source>
        <dbReference type="Proteomes" id="UP001144297"/>
    </source>
</evidence>
<keyword evidence="4 10" id="KW-0547">Nucleotide-binding</keyword>
<name>A0A9W6GIG1_9BACT</name>
<dbReference type="NCBIfam" id="TIGR00234">
    <property type="entry name" value="tyrS"/>
    <property type="match status" value="1"/>
</dbReference>
<keyword evidence="2 10" id="KW-0963">Cytoplasm</keyword>
<dbReference type="PANTHER" id="PTHR11766:SF1">
    <property type="entry name" value="TYROSINE--TRNA LIGASE"/>
    <property type="match status" value="1"/>
</dbReference>
<sequence>MLPPEKQFEIIKRGTVEIILEEDLKKKLEKAYKDKKPLRIKVGFDPTAPDIHLGHTVLLEKMRQFQELGHEVIFLIGDFTGMIGDPSGKTETRKPLTREEVLKNAETYKEQVFKILHPEKTDIRFNSEWFASMTALDMCRLAGAETVARMLEREDFKKRFTEGRPITILEFLYPLLQAYDSVYLKADIELGGTDQKFNLLMGRQLMKMYGMEEQVIITMPLLEGLDGVQKMSKSLGNYIGINEPPDEMFGKLMSINDELMLKYYELLSHISIEELNELKIGIKEGRINPRDAKESLAFEIVNRYHGREYAEKARENFIRLFRKREIPEEIETVEIKEEKQGVWLPKILKESGIIKSTSEAVRLIKQGGIRVNDEQITNPDIKLTAGEYIVRIGKRRFIKIKVHT</sequence>
<dbReference type="CDD" id="cd00165">
    <property type="entry name" value="S4"/>
    <property type="match status" value="1"/>
</dbReference>
<protein>
    <recommendedName>
        <fullName evidence="10">Tyrosine--tRNA ligase</fullName>
        <ecNumber evidence="10">6.1.1.1</ecNumber>
    </recommendedName>
    <alternativeName>
        <fullName evidence="10">Tyrosyl-tRNA synthetase</fullName>
        <shortName evidence="10">TyrRS</shortName>
    </alternativeName>
</protein>
<evidence type="ECO:0000256" key="6">
    <source>
        <dbReference type="ARBA" id="ARBA00022884"/>
    </source>
</evidence>
<dbReference type="InterPro" id="IPR002305">
    <property type="entry name" value="aa-tRNA-synth_Ic"/>
</dbReference>
<dbReference type="PROSITE" id="PS00178">
    <property type="entry name" value="AA_TRNA_LIGASE_I"/>
    <property type="match status" value="1"/>
</dbReference>
<dbReference type="GO" id="GO:0006437">
    <property type="term" value="P:tyrosyl-tRNA aminoacylation"/>
    <property type="evidence" value="ECO:0007669"/>
    <property type="project" value="UniProtKB-UniRule"/>
</dbReference>
<feature type="short sequence motif" description="'KMSKS' region" evidence="10">
    <location>
        <begin position="230"/>
        <end position="234"/>
    </location>
</feature>
<dbReference type="InterPro" id="IPR001412">
    <property type="entry name" value="aa-tRNA-synth_I_CS"/>
</dbReference>
<evidence type="ECO:0000256" key="9">
    <source>
        <dbReference type="ARBA" id="ARBA00048248"/>
    </source>
</evidence>
<keyword evidence="3 10" id="KW-0436">Ligase</keyword>
<dbReference type="EC" id="6.1.1.1" evidence="10"/>
<dbReference type="FunFam" id="3.40.50.620:FF:000061">
    <property type="entry name" value="Tyrosine--tRNA ligase"/>
    <property type="match status" value="1"/>
</dbReference>
<comment type="function">
    <text evidence="10">Catalyzes the attachment of tyrosine to tRNA(Tyr) in a two-step reaction: tyrosine is first activated by ATP to form Tyr-AMP and then transferred to the acceptor end of tRNA(Tyr).</text>
</comment>
<evidence type="ECO:0000256" key="3">
    <source>
        <dbReference type="ARBA" id="ARBA00022598"/>
    </source>
</evidence>
<reference evidence="13" key="1">
    <citation type="submission" date="2022-12" db="EMBL/GenBank/DDBJ databases">
        <title>Reference genome sequencing for broad-spectrum identification of bacterial and archaeal isolates by mass spectrometry.</title>
        <authorList>
            <person name="Sekiguchi Y."/>
            <person name="Tourlousse D.M."/>
        </authorList>
    </citation>
    <scope>NUCLEOTIDE SEQUENCE</scope>
    <source>
        <strain evidence="13">TSL-P1</strain>
    </source>
</reference>
<proteinExistence type="inferred from homology"/>
<keyword evidence="14" id="KW-1185">Reference proteome</keyword>
<evidence type="ECO:0000256" key="2">
    <source>
        <dbReference type="ARBA" id="ARBA00022490"/>
    </source>
</evidence>
<evidence type="ECO:0000256" key="8">
    <source>
        <dbReference type="ARBA" id="ARBA00023146"/>
    </source>
</evidence>
<dbReference type="SUPFAM" id="SSF52374">
    <property type="entry name" value="Nucleotidylyl transferase"/>
    <property type="match status" value="1"/>
</dbReference>
<evidence type="ECO:0000256" key="4">
    <source>
        <dbReference type="ARBA" id="ARBA00022741"/>
    </source>
</evidence>
<evidence type="ECO:0000256" key="1">
    <source>
        <dbReference type="ARBA" id="ARBA00011738"/>
    </source>
</evidence>
<dbReference type="Proteomes" id="UP001144297">
    <property type="component" value="Unassembled WGS sequence"/>
</dbReference>
<dbReference type="CDD" id="cd00805">
    <property type="entry name" value="TyrRS_core"/>
    <property type="match status" value="1"/>
</dbReference>
<comment type="catalytic activity">
    <reaction evidence="9 10">
        <text>tRNA(Tyr) + L-tyrosine + ATP = L-tyrosyl-tRNA(Tyr) + AMP + diphosphate + H(+)</text>
        <dbReference type="Rhea" id="RHEA:10220"/>
        <dbReference type="Rhea" id="RHEA-COMP:9706"/>
        <dbReference type="Rhea" id="RHEA-COMP:9707"/>
        <dbReference type="ChEBI" id="CHEBI:15378"/>
        <dbReference type="ChEBI" id="CHEBI:30616"/>
        <dbReference type="ChEBI" id="CHEBI:33019"/>
        <dbReference type="ChEBI" id="CHEBI:58315"/>
        <dbReference type="ChEBI" id="CHEBI:78442"/>
        <dbReference type="ChEBI" id="CHEBI:78536"/>
        <dbReference type="ChEBI" id="CHEBI:456215"/>
        <dbReference type="EC" id="6.1.1.1"/>
    </reaction>
</comment>
<dbReference type="InterPro" id="IPR014729">
    <property type="entry name" value="Rossmann-like_a/b/a_fold"/>
</dbReference>
<evidence type="ECO:0000313" key="13">
    <source>
        <dbReference type="EMBL" id="GLI54461.1"/>
    </source>
</evidence>
<gene>
    <name evidence="10 13" type="primary">tyrS</name>
    <name evidence="13" type="ORF">TISLANDTSLP1_21540</name>
</gene>
<comment type="caution">
    <text evidence="13">The sequence shown here is derived from an EMBL/GenBank/DDBJ whole genome shotgun (WGS) entry which is preliminary data.</text>
</comment>
<dbReference type="Gene3D" id="3.10.290.10">
    <property type="entry name" value="RNA-binding S4 domain"/>
    <property type="match status" value="1"/>
</dbReference>
<evidence type="ECO:0000259" key="12">
    <source>
        <dbReference type="SMART" id="SM00363"/>
    </source>
</evidence>
<evidence type="ECO:0000256" key="10">
    <source>
        <dbReference type="HAMAP-Rule" id="MF_02007"/>
    </source>
</evidence>
<dbReference type="InterPro" id="IPR024088">
    <property type="entry name" value="Tyr-tRNA-ligase_bac-type"/>
</dbReference>
<feature type="binding site" evidence="10">
    <location>
        <position position="233"/>
    </location>
    <ligand>
        <name>ATP</name>
        <dbReference type="ChEBI" id="CHEBI:30616"/>
    </ligand>
</feature>
<dbReference type="EMBL" id="BSDX01000001">
    <property type="protein sequence ID" value="GLI54461.1"/>
    <property type="molecule type" value="Genomic_DNA"/>
</dbReference>
<keyword evidence="7 10" id="KW-0648">Protein biosynthesis</keyword>
<dbReference type="InterPro" id="IPR002307">
    <property type="entry name" value="Tyr-tRNA-ligase"/>
</dbReference>
<keyword evidence="5 10" id="KW-0067">ATP-binding</keyword>
<dbReference type="InterPro" id="IPR036986">
    <property type="entry name" value="S4_RNA-bd_sf"/>
</dbReference>
<dbReference type="InterPro" id="IPR024108">
    <property type="entry name" value="Tyr-tRNA-ligase_bac_2"/>
</dbReference>
<organism evidence="13 14">
    <name type="scientific">Thermodesulfovibrio yellowstonii</name>
    <dbReference type="NCBI Taxonomy" id="28262"/>
    <lineage>
        <taxon>Bacteria</taxon>
        <taxon>Pseudomonadati</taxon>
        <taxon>Nitrospirota</taxon>
        <taxon>Thermodesulfovibrionia</taxon>
        <taxon>Thermodesulfovibrionales</taxon>
        <taxon>Thermodesulfovibrionaceae</taxon>
        <taxon>Thermodesulfovibrio</taxon>
    </lineage>
</organism>
<dbReference type="GO" id="GO:0005524">
    <property type="term" value="F:ATP binding"/>
    <property type="evidence" value="ECO:0007669"/>
    <property type="project" value="UniProtKB-UniRule"/>
</dbReference>
<feature type="short sequence motif" description="'HIGH' region" evidence="10">
    <location>
        <begin position="46"/>
        <end position="55"/>
    </location>
</feature>
<dbReference type="PRINTS" id="PR01040">
    <property type="entry name" value="TRNASYNTHTYR"/>
</dbReference>
<dbReference type="GO" id="GO:0004831">
    <property type="term" value="F:tyrosine-tRNA ligase activity"/>
    <property type="evidence" value="ECO:0007669"/>
    <property type="project" value="UniProtKB-UniRule"/>
</dbReference>
<dbReference type="PROSITE" id="PS50889">
    <property type="entry name" value="S4"/>
    <property type="match status" value="1"/>
</dbReference>
<keyword evidence="6 11" id="KW-0694">RNA-binding</keyword>
<evidence type="ECO:0000256" key="7">
    <source>
        <dbReference type="ARBA" id="ARBA00022917"/>
    </source>
</evidence>
<accession>A0A9W6GIG1</accession>
<dbReference type="FunFam" id="1.10.240.10:FF:000006">
    <property type="entry name" value="Tyrosine--tRNA ligase"/>
    <property type="match status" value="1"/>
</dbReference>
<evidence type="ECO:0000256" key="5">
    <source>
        <dbReference type="ARBA" id="ARBA00022840"/>
    </source>
</evidence>
<keyword evidence="8 10" id="KW-0030">Aminoacyl-tRNA synthetase</keyword>
<dbReference type="HAMAP" id="MF_02007">
    <property type="entry name" value="Tyr_tRNA_synth_type2"/>
    <property type="match status" value="1"/>
</dbReference>
<dbReference type="Gene3D" id="1.10.240.10">
    <property type="entry name" value="Tyrosyl-Transfer RNA Synthetase"/>
    <property type="match status" value="1"/>
</dbReference>